<dbReference type="EMBL" id="JAXUIC010000010">
    <property type="protein sequence ID" value="KAK4566705.1"/>
    <property type="molecule type" value="Genomic_DNA"/>
</dbReference>
<dbReference type="Proteomes" id="UP001324115">
    <property type="component" value="Unassembled WGS sequence"/>
</dbReference>
<comment type="caution">
    <text evidence="3">The sequence shown here is derived from an EMBL/GenBank/DDBJ whole genome shotgun (WGS) entry which is preliminary data.</text>
</comment>
<feature type="transmembrane region" description="Helical" evidence="1">
    <location>
        <begin position="45"/>
        <end position="67"/>
    </location>
</feature>
<feature type="transmembrane region" description="Helical" evidence="1">
    <location>
        <begin position="287"/>
        <end position="309"/>
    </location>
</feature>
<dbReference type="InterPro" id="IPR025315">
    <property type="entry name" value="DUF4220"/>
</dbReference>
<keyword evidence="4" id="KW-1185">Reference proteome</keyword>
<dbReference type="Pfam" id="PF04578">
    <property type="entry name" value="DUF594"/>
    <property type="match status" value="1"/>
</dbReference>
<dbReference type="Pfam" id="PF13968">
    <property type="entry name" value="DUF4220"/>
    <property type="match status" value="2"/>
</dbReference>
<dbReference type="InterPro" id="IPR007658">
    <property type="entry name" value="DUF594"/>
</dbReference>
<proteinExistence type="predicted"/>
<name>A0AAN7I6P4_QUERU</name>
<sequence length="638" mass="73923">MLTTESVQKLWNNWEIRVLVLISLTLQLSLFHFGRQRRYNVKTWIHIFLWLCYLVADSVATVALGVISSKQRNSGNDSKFHNELMTFWAPFMLLHLGGQDTITAFAIQDNELWLRHLLGLIVQSSAAFYIFIMSLKDHCLSLLTIPMLVAGFIKYAERIFAMQLANDTTEGTTFISTKKYANATFDGFDVYDNFVINFPKFRPLFQNQKMTHYTSEVKNIKNLDFRKVFKIIEIYLGLAYDDFYTKAPLFSKAWVCIFRGITFSSTVLVFVFFIINERHKHLQTDLIITYILLGGALVIEIYAVILLIASDMAHRWLYRNVKFLRPKMSSDQFFAQKWSNTIGQFNMLSFGSKNPGIVLQGTPKIFADLRVWFFIHILPKLKTELEMLFYKTNKQISDELKSLVWDTILKKADLDGPGFSEDYNQYLTLDKSISVDIDESIIIWHLATEICLYTDNDINAGLDHKRHVIKEISHYMMYILALCPFMFSVGSAKVTFQKSCSYIQADLLSWVVLGSPMPNVIETLKIRLSDSTTYPEIEPDNGELVKERLWGFNFLPCAYAVAQKLREKEEQKWDILIKFWVENLAHVATLCQGNNHAQQLRKGGEFLSHVWLLIEHMDLKEKFRVPLPVPQQGEQTLP</sequence>
<keyword evidence="1" id="KW-1133">Transmembrane helix</keyword>
<dbReference type="PANTHER" id="PTHR31325">
    <property type="entry name" value="OS01G0798800 PROTEIN-RELATED"/>
    <property type="match status" value="1"/>
</dbReference>
<feature type="transmembrane region" description="Helical" evidence="1">
    <location>
        <begin position="114"/>
        <end position="132"/>
    </location>
</feature>
<keyword evidence="1" id="KW-0812">Transmembrane</keyword>
<evidence type="ECO:0000313" key="4">
    <source>
        <dbReference type="Proteomes" id="UP001324115"/>
    </source>
</evidence>
<keyword evidence="1" id="KW-0472">Membrane</keyword>
<accession>A0AAN7I6P4</accession>
<evidence type="ECO:0000256" key="1">
    <source>
        <dbReference type="SAM" id="Phobius"/>
    </source>
</evidence>
<feature type="transmembrane region" description="Helical" evidence="1">
    <location>
        <begin position="16"/>
        <end position="33"/>
    </location>
</feature>
<feature type="transmembrane region" description="Helical" evidence="1">
    <location>
        <begin position="87"/>
        <end position="107"/>
    </location>
</feature>
<dbReference type="AlphaFoldDB" id="A0AAN7I6P4"/>
<reference evidence="3 4" key="1">
    <citation type="journal article" date="2023" name="G3 (Bethesda)">
        <title>A haplotype-resolved chromosome-scale genome for Quercus rubra L. provides insights into the genetics of adaptive traits for red oak species.</title>
        <authorList>
            <person name="Kapoor B."/>
            <person name="Jenkins J."/>
            <person name="Schmutz J."/>
            <person name="Zhebentyayeva T."/>
            <person name="Kuelheim C."/>
            <person name="Coggeshall M."/>
            <person name="Heim C."/>
            <person name="Lasky J.R."/>
            <person name="Leites L."/>
            <person name="Islam-Faridi N."/>
            <person name="Romero-Severson J."/>
            <person name="DeLeo V.L."/>
            <person name="Lucas S.M."/>
            <person name="Lazic D."/>
            <person name="Gailing O."/>
            <person name="Carlson J."/>
            <person name="Staton M."/>
        </authorList>
    </citation>
    <scope>NUCLEOTIDE SEQUENCE [LARGE SCALE GENOMIC DNA]</scope>
    <source>
        <strain evidence="3">Pseudo-F2</strain>
    </source>
</reference>
<evidence type="ECO:0000259" key="2">
    <source>
        <dbReference type="Pfam" id="PF13968"/>
    </source>
</evidence>
<gene>
    <name evidence="3" type="ORF">RGQ29_002819</name>
</gene>
<protein>
    <recommendedName>
        <fullName evidence="2">DUF4220 domain-containing protein</fullName>
    </recommendedName>
</protein>
<feature type="domain" description="DUF4220" evidence="2">
    <location>
        <begin position="50"/>
        <end position="166"/>
    </location>
</feature>
<organism evidence="3 4">
    <name type="scientific">Quercus rubra</name>
    <name type="common">Northern red oak</name>
    <name type="synonym">Quercus borealis</name>
    <dbReference type="NCBI Taxonomy" id="3512"/>
    <lineage>
        <taxon>Eukaryota</taxon>
        <taxon>Viridiplantae</taxon>
        <taxon>Streptophyta</taxon>
        <taxon>Embryophyta</taxon>
        <taxon>Tracheophyta</taxon>
        <taxon>Spermatophyta</taxon>
        <taxon>Magnoliopsida</taxon>
        <taxon>eudicotyledons</taxon>
        <taxon>Gunneridae</taxon>
        <taxon>Pentapetalae</taxon>
        <taxon>rosids</taxon>
        <taxon>fabids</taxon>
        <taxon>Fagales</taxon>
        <taxon>Fagaceae</taxon>
        <taxon>Quercus</taxon>
    </lineage>
</organism>
<feature type="transmembrane region" description="Helical" evidence="1">
    <location>
        <begin position="253"/>
        <end position="275"/>
    </location>
</feature>
<evidence type="ECO:0000313" key="3">
    <source>
        <dbReference type="EMBL" id="KAK4566705.1"/>
    </source>
</evidence>
<feature type="domain" description="DUF4220" evidence="2">
    <location>
        <begin position="187"/>
        <end position="350"/>
    </location>
</feature>